<proteinExistence type="predicted"/>
<protein>
    <submittedName>
        <fullName evidence="1">Tyrosyl-tRNA deacylase</fullName>
    </submittedName>
</protein>
<dbReference type="EMBL" id="LGRV01000003">
    <property type="protein sequence ID" value="KOS67895.1"/>
    <property type="molecule type" value="Genomic_DNA"/>
</dbReference>
<keyword evidence="2" id="KW-1185">Reference proteome</keyword>
<gene>
    <name evidence="1" type="ORF">AEA09_04555</name>
</gene>
<evidence type="ECO:0000313" key="1">
    <source>
        <dbReference type="EMBL" id="KOS67895.1"/>
    </source>
</evidence>
<reference evidence="2" key="1">
    <citation type="submission" date="2015-07" db="EMBL/GenBank/DDBJ databases">
        <title>Fjat-14205 dsm 2895.</title>
        <authorList>
            <person name="Liu B."/>
            <person name="Wang J."/>
            <person name="Zhu Y."/>
            <person name="Liu G."/>
            <person name="Chen Q."/>
            <person name="Chen Z."/>
            <person name="Lan J."/>
            <person name="Che J."/>
            <person name="Ge C."/>
            <person name="Shi H."/>
            <person name="Pan Z."/>
            <person name="Liu X."/>
        </authorList>
    </citation>
    <scope>NUCLEOTIDE SEQUENCE [LARGE SCALE GENOMIC DNA]</scope>
    <source>
        <strain evidence="2">DSM 25560</strain>
    </source>
</reference>
<comment type="caution">
    <text evidence="1">The sequence shown here is derived from an EMBL/GenBank/DDBJ whole genome shotgun (WGS) entry which is preliminary data.</text>
</comment>
<sequence length="71" mass="8120">MSQMGSVSNPYLYETVRMLVGQPIVVQTVKNVQQGMLTSVLPDHIVVEVCQVPFFIRMEEIVWVTLAVRRK</sequence>
<dbReference type="Pfam" id="PF10842">
    <property type="entry name" value="DUF2642"/>
    <property type="match status" value="1"/>
</dbReference>
<accession>A0ABR5JZ14</accession>
<organism evidence="1 2">
    <name type="scientific">Lysinibacillus contaminans</name>
    <dbReference type="NCBI Taxonomy" id="1293441"/>
    <lineage>
        <taxon>Bacteria</taxon>
        <taxon>Bacillati</taxon>
        <taxon>Bacillota</taxon>
        <taxon>Bacilli</taxon>
        <taxon>Bacillales</taxon>
        <taxon>Bacillaceae</taxon>
        <taxon>Lysinibacillus</taxon>
    </lineage>
</organism>
<dbReference type="RefSeq" id="WP_053582705.1">
    <property type="nucleotide sequence ID" value="NZ_LGRV01000003.1"/>
</dbReference>
<dbReference type="InterPro" id="IPR020139">
    <property type="entry name" value="DUF2642"/>
</dbReference>
<dbReference type="Proteomes" id="UP000050668">
    <property type="component" value="Unassembled WGS sequence"/>
</dbReference>
<name>A0ABR5JZ14_9BACI</name>
<evidence type="ECO:0000313" key="2">
    <source>
        <dbReference type="Proteomes" id="UP000050668"/>
    </source>
</evidence>